<keyword evidence="1" id="KW-0175">Coiled coil</keyword>
<keyword evidence="3" id="KW-1133">Transmembrane helix</keyword>
<comment type="caution">
    <text evidence="4">The sequence shown here is derived from an EMBL/GenBank/DDBJ whole genome shotgun (WGS) entry which is preliminary data.</text>
</comment>
<feature type="coiled-coil region" evidence="1">
    <location>
        <begin position="160"/>
        <end position="187"/>
    </location>
</feature>
<protein>
    <recommendedName>
        <fullName evidence="6">Colicin transporter</fullName>
    </recommendedName>
</protein>
<feature type="region of interest" description="Disordered" evidence="2">
    <location>
        <begin position="280"/>
        <end position="311"/>
    </location>
</feature>
<gene>
    <name evidence="4" type="ORF">GFD25_11805</name>
</gene>
<keyword evidence="3" id="KW-0812">Transmembrane</keyword>
<name>A0A6N9Z988_9BIFI</name>
<evidence type="ECO:0000256" key="2">
    <source>
        <dbReference type="SAM" id="MobiDB-lite"/>
    </source>
</evidence>
<keyword evidence="3" id="KW-0472">Membrane</keyword>
<dbReference type="AlphaFoldDB" id="A0A6N9Z988"/>
<evidence type="ECO:0000313" key="5">
    <source>
        <dbReference type="Proteomes" id="UP000469194"/>
    </source>
</evidence>
<keyword evidence="5" id="KW-1185">Reference proteome</keyword>
<evidence type="ECO:0000256" key="1">
    <source>
        <dbReference type="SAM" id="Coils"/>
    </source>
</evidence>
<organism evidence="4 5">
    <name type="scientific">Bifidobacterium aerophilum</name>
    <dbReference type="NCBI Taxonomy" id="1798155"/>
    <lineage>
        <taxon>Bacteria</taxon>
        <taxon>Bacillati</taxon>
        <taxon>Actinomycetota</taxon>
        <taxon>Actinomycetes</taxon>
        <taxon>Bifidobacteriales</taxon>
        <taxon>Bifidobacteriaceae</taxon>
        <taxon>Bifidobacterium</taxon>
    </lineage>
</organism>
<evidence type="ECO:0000256" key="3">
    <source>
        <dbReference type="SAM" id="Phobius"/>
    </source>
</evidence>
<dbReference type="Proteomes" id="UP000469194">
    <property type="component" value="Unassembled WGS sequence"/>
</dbReference>
<sequence length="326" mass="34142">MSEETKNTPGPDESLAGAKGVGRPKWLIPTIAGVCVVALVAGGVAAYRVHEDNAFKAAQTACNEASDGLRTRVNEWNALVNGDAATASEVSKDKVMDAKVLDTLKSELDAKTPAAAYCTADSRAELDEAAKTIDANADWYKTHTSSLQKAVDAVNKSVDAKTLKDAQDALKKKVDEARKLLDSSKDKVQDDKTRDALSKLINQAGKDVKDAKTAGELKSKLETAMKTVNDSMTAKKKADEEAKAKAEAEAAAQAQQSYTPSYQYSGSGYGYSNGNGYTGGGNTSGGTSQGGGTATKPKKEFGYSNGTDDYDPNLAGTICPESVCGV</sequence>
<dbReference type="EMBL" id="WHZW01000043">
    <property type="protein sequence ID" value="NEG90645.1"/>
    <property type="molecule type" value="Genomic_DNA"/>
</dbReference>
<feature type="coiled-coil region" evidence="1">
    <location>
        <begin position="229"/>
        <end position="256"/>
    </location>
</feature>
<feature type="transmembrane region" description="Helical" evidence="3">
    <location>
        <begin position="26"/>
        <end position="47"/>
    </location>
</feature>
<evidence type="ECO:0000313" key="4">
    <source>
        <dbReference type="EMBL" id="NEG90645.1"/>
    </source>
</evidence>
<feature type="compositionally biased region" description="Gly residues" evidence="2">
    <location>
        <begin position="280"/>
        <end position="293"/>
    </location>
</feature>
<evidence type="ECO:0008006" key="6">
    <source>
        <dbReference type="Google" id="ProtNLM"/>
    </source>
</evidence>
<accession>A0A6N9Z988</accession>
<dbReference type="RefSeq" id="WP_163233089.1">
    <property type="nucleotide sequence ID" value="NZ_WHZW01000043.1"/>
</dbReference>
<reference evidence="4 5" key="1">
    <citation type="submission" date="2019-10" db="EMBL/GenBank/DDBJ databases">
        <title>Bifidobacterium from non-human primates.</title>
        <authorList>
            <person name="Modesto M."/>
        </authorList>
    </citation>
    <scope>NUCLEOTIDE SEQUENCE [LARGE SCALE GENOMIC DNA]</scope>
    <source>
        <strain evidence="4 5">TRE17</strain>
    </source>
</reference>
<proteinExistence type="predicted"/>